<organism evidence="1 2">
    <name type="scientific">Lipomyces orientalis</name>
    <dbReference type="NCBI Taxonomy" id="1233043"/>
    <lineage>
        <taxon>Eukaryota</taxon>
        <taxon>Fungi</taxon>
        <taxon>Dikarya</taxon>
        <taxon>Ascomycota</taxon>
        <taxon>Saccharomycotina</taxon>
        <taxon>Lipomycetes</taxon>
        <taxon>Lipomycetales</taxon>
        <taxon>Lipomycetaceae</taxon>
        <taxon>Lipomyces</taxon>
    </lineage>
</organism>
<comment type="caution">
    <text evidence="1">The sequence shown here is derived from an EMBL/GenBank/DDBJ whole genome shotgun (WGS) entry which is preliminary data.</text>
</comment>
<sequence length="795" mass="89541">MSDDMSLFFVDETPSDESAATVPRLTRKERRALREANKGIKRGEINQDGDTGKKRKNKAKAQMPEETELDPLDPLTPYILQYQNFFLPLIEEEKKFEVEQFENRLKRWSLDRLINEGYTLLNLSARPVVRQWGKLVVEFTTLYFYTGRFGTGDQVRLSIEDPLKETPIIEGVVTGKTNQTITVACDIRVDTSKIWRMDQSISVLSYNRMVNAVKAIGKNVSAYNSTGPVINQDLSENIDDEGSHSFRGSSLRDIFIGATKCDPNVPSGLFANNKDVLDWCKKQLERPPEDMTEDDILAQLNGPQLKAVATMLRNRFSLIQGPPGTGKTWTIVNAISLLKRHFKINVPILVSGFTNMAVDNLLDGLTRCGISALRVGQSLRVREDLRTRTVDYHFETHPQSKEYEETRELLRAMNARKPMDGVHTAQDFGQYYKERAKLKQKLSKLHGKIYRDILQADIICTTCVSAASGLLRAIDFPLVIIDEGSLSTEPGTLIPLMKGARHACILGDHQQLPPTILNTSNAALAYSLFERFYDQGAAPSTMLTVQYRMHPNIAFFSSQMFYKGLVQSAPSVFGRKSIQFSLFRDPLEYPIVFLDHSYPERSNGTSYDNDGEAQIAFNALLTLFQENPDLTGDTVGIITPYIGQVNCLTRYQTSYTSSERQSSMFGNAYGYAGGYSNNHDGSWAMSPLSQKISMVEINSVDSFQGREKDVIIYCGVRCNDRGSIGFLGDVRRMNVALTRARLGFIMVGSASTVESGLLFDSQVSMEHQSDRKILSGWSEYMKWIREHDLLRPSPW</sequence>
<accession>A0ACC3TH67</accession>
<reference evidence="2" key="1">
    <citation type="journal article" date="2024" name="Front. Bioeng. Biotechnol.">
        <title>Genome-scale model development and genomic sequencing of the oleaginous clade Lipomyces.</title>
        <authorList>
            <person name="Czajka J.J."/>
            <person name="Han Y."/>
            <person name="Kim J."/>
            <person name="Mondo S.J."/>
            <person name="Hofstad B.A."/>
            <person name="Robles A."/>
            <person name="Haridas S."/>
            <person name="Riley R."/>
            <person name="LaButti K."/>
            <person name="Pangilinan J."/>
            <person name="Andreopoulos W."/>
            <person name="Lipzen A."/>
            <person name="Yan J."/>
            <person name="Wang M."/>
            <person name="Ng V."/>
            <person name="Grigoriev I.V."/>
            <person name="Spatafora J.W."/>
            <person name="Magnuson J.K."/>
            <person name="Baker S.E."/>
            <person name="Pomraning K.R."/>
        </authorList>
    </citation>
    <scope>NUCLEOTIDE SEQUENCE [LARGE SCALE GENOMIC DNA]</scope>
    <source>
        <strain evidence="2">CBS 10300</strain>
    </source>
</reference>
<keyword evidence="2" id="KW-1185">Reference proteome</keyword>
<dbReference type="Proteomes" id="UP001489719">
    <property type="component" value="Unassembled WGS sequence"/>
</dbReference>
<evidence type="ECO:0000313" key="2">
    <source>
        <dbReference type="Proteomes" id="UP001489719"/>
    </source>
</evidence>
<gene>
    <name evidence="1" type="ORF">V1517DRAFT_354436</name>
</gene>
<protein>
    <submittedName>
        <fullName evidence="1">P-loop containing nucleoside triphosphate hydrolase protein</fullName>
    </submittedName>
</protein>
<evidence type="ECO:0000313" key="1">
    <source>
        <dbReference type="EMBL" id="KAK9320507.1"/>
    </source>
</evidence>
<proteinExistence type="predicted"/>
<name>A0ACC3TH67_9ASCO</name>
<dbReference type="EMBL" id="MU970126">
    <property type="protein sequence ID" value="KAK9320507.1"/>
    <property type="molecule type" value="Genomic_DNA"/>
</dbReference>
<keyword evidence="1" id="KW-0378">Hydrolase</keyword>